<evidence type="ECO:0000256" key="1">
    <source>
        <dbReference type="SAM" id="Phobius"/>
    </source>
</evidence>
<organism evidence="2 3">
    <name type="scientific">Fuscovulum blasticum DSM 2131</name>
    <dbReference type="NCBI Taxonomy" id="1188250"/>
    <lineage>
        <taxon>Bacteria</taxon>
        <taxon>Pseudomonadati</taxon>
        <taxon>Pseudomonadota</taxon>
        <taxon>Alphaproteobacteria</taxon>
        <taxon>Rhodobacterales</taxon>
        <taxon>Paracoccaceae</taxon>
        <taxon>Pseudogemmobacter</taxon>
    </lineage>
</organism>
<evidence type="ECO:0000313" key="3">
    <source>
        <dbReference type="Proteomes" id="UP000241362"/>
    </source>
</evidence>
<protein>
    <submittedName>
        <fullName evidence="2">DedA family protein</fullName>
    </submittedName>
</protein>
<feature type="transmembrane region" description="Helical" evidence="1">
    <location>
        <begin position="55"/>
        <end position="75"/>
    </location>
</feature>
<gene>
    <name evidence="2" type="ORF">C5F44_06625</name>
</gene>
<accession>A0A2T4JAS7</accession>
<proteinExistence type="predicted"/>
<dbReference type="RefSeq" id="WP_107672738.1">
    <property type="nucleotide sequence ID" value="NZ_PZKE01000005.1"/>
</dbReference>
<keyword evidence="1" id="KW-0812">Transmembrane</keyword>
<keyword evidence="1" id="KW-1133">Transmembrane helix</keyword>
<feature type="transmembrane region" description="Helical" evidence="1">
    <location>
        <begin position="181"/>
        <end position="200"/>
    </location>
</feature>
<keyword evidence="3" id="KW-1185">Reference proteome</keyword>
<keyword evidence="1" id="KW-0472">Membrane</keyword>
<dbReference type="Proteomes" id="UP000241362">
    <property type="component" value="Unassembled WGS sequence"/>
</dbReference>
<reference evidence="2 3" key="1">
    <citation type="submission" date="2018-03" db="EMBL/GenBank/DDBJ databases">
        <title>Rhodobacter blasticus.</title>
        <authorList>
            <person name="Meyer T.E."/>
            <person name="Miller S."/>
            <person name="Lodha T."/>
            <person name="Gandham S."/>
            <person name="Chintalapati S."/>
            <person name="Chintalapati V.R."/>
        </authorList>
    </citation>
    <scope>NUCLEOTIDE SEQUENCE [LARGE SCALE GENOMIC DNA]</scope>
    <source>
        <strain evidence="2 3">DSM 2131</strain>
    </source>
</reference>
<name>A0A2T4JAS7_FUSBL</name>
<comment type="caution">
    <text evidence="2">The sequence shown here is derived from an EMBL/GenBank/DDBJ whole genome shotgun (WGS) entry which is preliminary data.</text>
</comment>
<feature type="transmembrane region" description="Helical" evidence="1">
    <location>
        <begin position="140"/>
        <end position="161"/>
    </location>
</feature>
<dbReference type="AlphaFoldDB" id="A0A2T4JAS7"/>
<dbReference type="EMBL" id="PZKE01000005">
    <property type="protein sequence ID" value="PTE14963.1"/>
    <property type="molecule type" value="Genomic_DNA"/>
</dbReference>
<sequence>MSIESLIQAYGPAAVFLGCFFEGETAALLGGVFAHRGLDGGTAALMPDPVGSARGFGIGAWAGMAAVAGLGAFLADQMWFLLSRHAPDVGPLRRLRQAAAASPLRSRLEGSRHLMAILFRFIPGTRIAGPILLAQTALSWPAFAALNGASVCVWALLFTGLGYHFGLAAEALLGRLAAHHWLWLVAGLALAGLAAHRLVFRRSPKG</sequence>
<evidence type="ECO:0000313" key="2">
    <source>
        <dbReference type="EMBL" id="PTE14963.1"/>
    </source>
</evidence>